<reference evidence="1" key="1">
    <citation type="submission" date="2022-10" db="EMBL/GenBank/DDBJ databases">
        <authorList>
            <person name="Aires J."/>
            <person name="Mesa V."/>
        </authorList>
    </citation>
    <scope>NUCLEOTIDE SEQUENCE</scope>
    <source>
        <strain evidence="1">Clostridium neonatale JD116</strain>
    </source>
</reference>
<dbReference type="RefSeq" id="WP_230131998.1">
    <property type="nucleotide sequence ID" value="NZ_CAKJVD010000019.1"/>
</dbReference>
<comment type="caution">
    <text evidence="1">The sequence shown here is derived from an EMBL/GenBank/DDBJ whole genome shotgun (WGS) entry which is preliminary data.</text>
</comment>
<evidence type="ECO:0000313" key="1">
    <source>
        <dbReference type="EMBL" id="CAI3540516.1"/>
    </source>
</evidence>
<gene>
    <name evidence="1" type="ORF">CNEO2_110029</name>
</gene>
<dbReference type="EMBL" id="CAMTCP010000022">
    <property type="protein sequence ID" value="CAI3540516.1"/>
    <property type="molecule type" value="Genomic_DNA"/>
</dbReference>
<dbReference type="AlphaFoldDB" id="A0AAD1YBM3"/>
<organism evidence="1 2">
    <name type="scientific">Clostridium neonatale</name>
    <dbReference type="NCBI Taxonomy" id="137838"/>
    <lineage>
        <taxon>Bacteria</taxon>
        <taxon>Bacillati</taxon>
        <taxon>Bacillota</taxon>
        <taxon>Clostridia</taxon>
        <taxon>Eubacteriales</taxon>
        <taxon>Clostridiaceae</taxon>
        <taxon>Clostridium</taxon>
    </lineage>
</organism>
<proteinExistence type="predicted"/>
<dbReference type="Proteomes" id="UP001189143">
    <property type="component" value="Unassembled WGS sequence"/>
</dbReference>
<accession>A0AAD1YBM3</accession>
<protein>
    <submittedName>
        <fullName evidence="1">Uncharacterized protein</fullName>
    </submittedName>
</protein>
<evidence type="ECO:0000313" key="2">
    <source>
        <dbReference type="Proteomes" id="UP001189143"/>
    </source>
</evidence>
<sequence length="57" mass="6518">MTNKNYIYYINDIKSKLSSIETSVTEAHSLADISDKPEIEKLMVDIQSLKNTLNEID</sequence>
<name>A0AAD1YBM3_9CLOT</name>